<evidence type="ECO:0000313" key="2">
    <source>
        <dbReference type="Proteomes" id="UP000304953"/>
    </source>
</evidence>
<comment type="caution">
    <text evidence="1">The sequence shown here is derived from an EMBL/GenBank/DDBJ whole genome shotgun (WGS) entry which is preliminary data.</text>
</comment>
<name>A0AC61RPJ9_9FIRM</name>
<sequence length="302" mass="34719">MEKCQFIDLHMHSVNSDGSETTRQLLDQLFALGVGIMSFTDHDSVGCYYDLKKLSNKYGRSMTIIKGCEFSFVYNNKIKDMLGYGIDIDYVKKFLDARYSFDARIQKQRENLELFKGICKAKRMIFDDSIDVSTGNKSEAFVVLYYELNKHPENVERFPFIVDNTSFYWNYYANIESDYYVSETKGLPVMEEIIDVIKKAGGKAFLAHPYAYSRDHESNDILINLAIKNGIDGIEIQHSSNKEDDADVLTQIALSHKLLRSGGSDFHGKSKPKLKLVRGYDNMQVKFDEISEWVDTVDKIVF</sequence>
<reference evidence="1" key="1">
    <citation type="submission" date="2019-04" db="EMBL/GenBank/DDBJ databases">
        <title>Microbes associate with the intestines of laboratory mice.</title>
        <authorList>
            <person name="Navarre W."/>
            <person name="Wong E."/>
            <person name="Huang K."/>
            <person name="Tropini C."/>
            <person name="Ng K."/>
            <person name="Yu B."/>
        </authorList>
    </citation>
    <scope>NUCLEOTIDE SEQUENCE</scope>
    <source>
        <strain evidence="1">NM01_1-7b</strain>
    </source>
</reference>
<keyword evidence="2" id="KW-1185">Reference proteome</keyword>
<protein>
    <submittedName>
        <fullName evidence="1">PHP domain-containing protein</fullName>
    </submittedName>
</protein>
<evidence type="ECO:0000313" key="1">
    <source>
        <dbReference type="EMBL" id="TGY90970.1"/>
    </source>
</evidence>
<accession>A0AC61RPJ9</accession>
<dbReference type="Proteomes" id="UP000304953">
    <property type="component" value="Unassembled WGS sequence"/>
</dbReference>
<proteinExistence type="predicted"/>
<dbReference type="EMBL" id="SRYA01000076">
    <property type="protein sequence ID" value="TGY90970.1"/>
    <property type="molecule type" value="Genomic_DNA"/>
</dbReference>
<gene>
    <name evidence="1" type="ORF">E5329_23495</name>
</gene>
<organism evidence="1 2">
    <name type="scientific">Petralouisia muris</name>
    <dbReference type="NCBI Taxonomy" id="3032872"/>
    <lineage>
        <taxon>Bacteria</taxon>
        <taxon>Bacillati</taxon>
        <taxon>Bacillota</taxon>
        <taxon>Clostridia</taxon>
        <taxon>Lachnospirales</taxon>
        <taxon>Lachnospiraceae</taxon>
        <taxon>Petralouisia</taxon>
    </lineage>
</organism>